<evidence type="ECO:0000313" key="3">
    <source>
        <dbReference type="Proteomes" id="UP000242450"/>
    </source>
</evidence>
<dbReference type="AlphaFoldDB" id="A0A212CET3"/>
<accession>A0A212CET3</accession>
<dbReference type="GO" id="GO:0005096">
    <property type="term" value="F:GTPase activator activity"/>
    <property type="evidence" value="ECO:0007669"/>
    <property type="project" value="TreeGrafter"/>
</dbReference>
<organism evidence="2 3">
    <name type="scientific">Cervus elaphus hippelaphus</name>
    <name type="common">European red deer</name>
    <dbReference type="NCBI Taxonomy" id="46360"/>
    <lineage>
        <taxon>Eukaryota</taxon>
        <taxon>Metazoa</taxon>
        <taxon>Chordata</taxon>
        <taxon>Craniata</taxon>
        <taxon>Vertebrata</taxon>
        <taxon>Euteleostomi</taxon>
        <taxon>Mammalia</taxon>
        <taxon>Eutheria</taxon>
        <taxon>Laurasiatheria</taxon>
        <taxon>Artiodactyla</taxon>
        <taxon>Ruminantia</taxon>
        <taxon>Pecora</taxon>
        <taxon>Cervidae</taxon>
        <taxon>Cervinae</taxon>
        <taxon>Cervus</taxon>
    </lineage>
</organism>
<dbReference type="PANTHER" id="PTHR45819">
    <property type="entry name" value="CENTAURIN-GAMMA-1A"/>
    <property type="match status" value="1"/>
</dbReference>
<dbReference type="Proteomes" id="UP000242450">
    <property type="component" value="Chromosome 20"/>
</dbReference>
<protein>
    <submittedName>
        <fullName evidence="2">Uncharacterized protein</fullName>
    </submittedName>
</protein>
<reference evidence="2 3" key="1">
    <citation type="journal article" date="2018" name="Mol. Genet. Genomics">
        <title>The red deer Cervus elaphus genome CerEla1.0: sequencing, annotating, genes, and chromosomes.</title>
        <authorList>
            <person name="Bana N.A."/>
            <person name="Nyiri A."/>
            <person name="Nagy J."/>
            <person name="Frank K."/>
            <person name="Nagy T."/>
            <person name="Steger V."/>
            <person name="Schiller M."/>
            <person name="Lakatos P."/>
            <person name="Sugar L."/>
            <person name="Horn P."/>
            <person name="Barta E."/>
            <person name="Orosz L."/>
        </authorList>
    </citation>
    <scope>NUCLEOTIDE SEQUENCE [LARGE SCALE GENOMIC DNA]</scope>
    <source>
        <strain evidence="2">Hungarian</strain>
    </source>
</reference>
<evidence type="ECO:0000313" key="2">
    <source>
        <dbReference type="EMBL" id="OWK04497.1"/>
    </source>
</evidence>
<evidence type="ECO:0000256" key="1">
    <source>
        <dbReference type="ARBA" id="ARBA00022771"/>
    </source>
</evidence>
<sequence length="108" mass="11811">VFCVCVAGGRFKKEIVVDGQSYLLLIRDEGGPPEAQFAMWVDAVIFVFSLEDEISFQTVYHYYSRMANYRNTSEIPLVLVGTQAVCLGVESGESGGHADPASLPPGRH</sequence>
<dbReference type="InterPro" id="IPR027417">
    <property type="entry name" value="P-loop_NTPase"/>
</dbReference>
<dbReference type="OrthoDB" id="6136903at2759"/>
<keyword evidence="3" id="KW-1185">Reference proteome</keyword>
<gene>
    <name evidence="2" type="ORF">Celaphus_00002799</name>
</gene>
<dbReference type="EMBL" id="MKHE01000020">
    <property type="protein sequence ID" value="OWK04497.1"/>
    <property type="molecule type" value="Genomic_DNA"/>
</dbReference>
<keyword evidence="1" id="KW-0863">Zinc-finger</keyword>
<keyword evidence="1" id="KW-0862">Zinc</keyword>
<dbReference type="GO" id="GO:0008270">
    <property type="term" value="F:zinc ion binding"/>
    <property type="evidence" value="ECO:0007669"/>
    <property type="project" value="UniProtKB-KW"/>
</dbReference>
<dbReference type="PANTHER" id="PTHR45819:SF1">
    <property type="entry name" value="ARF-GAP WITH GTPASE, ANK REPEAT AND PH DOMAIN-CONTAINING PROTEIN 1"/>
    <property type="match status" value="1"/>
</dbReference>
<feature type="non-terminal residue" evidence="2">
    <location>
        <position position="1"/>
    </location>
</feature>
<proteinExistence type="predicted"/>
<dbReference type="Gene3D" id="3.40.50.300">
    <property type="entry name" value="P-loop containing nucleotide triphosphate hydrolases"/>
    <property type="match status" value="1"/>
</dbReference>
<dbReference type="InterPro" id="IPR051282">
    <property type="entry name" value="Arf-GAP_GTPase_ANK_PH"/>
</dbReference>
<keyword evidence="1" id="KW-0479">Metal-binding</keyword>
<dbReference type="GO" id="GO:0003924">
    <property type="term" value="F:GTPase activity"/>
    <property type="evidence" value="ECO:0007669"/>
    <property type="project" value="TreeGrafter"/>
</dbReference>
<name>A0A212CET3_CEREH</name>
<comment type="caution">
    <text evidence="2">The sequence shown here is derived from an EMBL/GenBank/DDBJ whole genome shotgun (WGS) entry which is preliminary data.</text>
</comment>
<dbReference type="SUPFAM" id="SSF52540">
    <property type="entry name" value="P-loop containing nucleoside triphosphate hydrolases"/>
    <property type="match status" value="1"/>
</dbReference>